<sequence>MLRCSIDAHLGSAGKIRKCNGFERDCRKLILMTARIMAGF</sequence>
<dbReference type="EMBL" id="BEWI01000032">
    <property type="protein sequence ID" value="GAY22697.1"/>
    <property type="molecule type" value="Genomic_DNA"/>
</dbReference>
<dbReference type="AlphaFoldDB" id="A0A292ZGX9"/>
<gene>
    <name evidence="1" type="ORF">SFOMI_3258</name>
</gene>
<proteinExistence type="predicted"/>
<evidence type="ECO:0000313" key="2">
    <source>
        <dbReference type="Proteomes" id="UP000221538"/>
    </source>
</evidence>
<protein>
    <submittedName>
        <fullName evidence="1">Uncharacterized protein</fullName>
    </submittedName>
</protein>
<accession>A0A292ZGX9</accession>
<dbReference type="Proteomes" id="UP000221538">
    <property type="component" value="Unassembled WGS sequence"/>
</dbReference>
<comment type="caution">
    <text evidence="1">The sequence shown here is derived from an EMBL/GenBank/DDBJ whole genome shotgun (WGS) entry which is preliminary data.</text>
</comment>
<evidence type="ECO:0000313" key="1">
    <source>
        <dbReference type="EMBL" id="GAY22697.1"/>
    </source>
</evidence>
<organism evidence="1 2">
    <name type="scientific">Sphingobium fuliginis (strain ATCC 27551)</name>
    <dbReference type="NCBI Taxonomy" id="336203"/>
    <lineage>
        <taxon>Bacteria</taxon>
        <taxon>Pseudomonadati</taxon>
        <taxon>Pseudomonadota</taxon>
        <taxon>Alphaproteobacteria</taxon>
        <taxon>Sphingomonadales</taxon>
        <taxon>Sphingomonadaceae</taxon>
        <taxon>Sphingobium</taxon>
    </lineage>
</organism>
<reference evidence="1 2" key="2">
    <citation type="journal article" date="2013" name="Environ. Sci. Technol.">
        <title>The 4-tert-butylphenol-utilizing bacterium Sphingobium fuliginis OMI can degrade bisphenols via phenolic ring hydroxylation and meta-cleavage pathway.</title>
        <authorList>
            <person name="Ogata Y."/>
            <person name="Goda S."/>
            <person name="Toyama T."/>
            <person name="Sei K."/>
            <person name="Ike M."/>
        </authorList>
    </citation>
    <scope>NUCLEOTIDE SEQUENCE [LARGE SCALE GENOMIC DNA]</scope>
    <source>
        <strain evidence="1 2">OMI</strain>
    </source>
</reference>
<reference evidence="1 2" key="1">
    <citation type="journal article" date="2013" name="Biodegradation">
        <title>Occurrence of 4-tert-butylphenol (4-t-BP) biodegradation in an aquatic sample caused by the presence of Spirodela polyrrhiza and isolation of a 4-t-BP-utilizing bacterium.</title>
        <authorList>
            <person name="Ogata Y."/>
            <person name="Toyama T."/>
            <person name="Yu N."/>
            <person name="Wang X."/>
            <person name="Sei K."/>
            <person name="Ike M."/>
        </authorList>
    </citation>
    <scope>NUCLEOTIDE SEQUENCE [LARGE SCALE GENOMIC DNA]</scope>
    <source>
        <strain evidence="1 2">OMI</strain>
    </source>
</reference>
<name>A0A292ZGX9_SPHSA</name>